<comment type="similarity">
    <text evidence="2 13">Belongs to the LolB family.</text>
</comment>
<dbReference type="GO" id="GO:0009279">
    <property type="term" value="C:cell outer membrane"/>
    <property type="evidence" value="ECO:0007669"/>
    <property type="project" value="UniProtKB-SubCell"/>
</dbReference>
<name>A0A921NUQ9_9GAMM</name>
<keyword evidence="10 13" id="KW-0143">Chaperone</keyword>
<dbReference type="InterPro" id="IPR029046">
    <property type="entry name" value="LolA/LolB/LppX"/>
</dbReference>
<dbReference type="GO" id="GO:0044874">
    <property type="term" value="P:lipoprotein localization to outer membrane"/>
    <property type="evidence" value="ECO:0007669"/>
    <property type="project" value="UniProtKB-UniRule"/>
</dbReference>
<dbReference type="PROSITE" id="PS51257">
    <property type="entry name" value="PROKAR_LIPOPROTEIN"/>
    <property type="match status" value="1"/>
</dbReference>
<reference evidence="15" key="1">
    <citation type="submission" date="2017-10" db="EMBL/GenBank/DDBJ databases">
        <title>Whole genome sequencing of members of genus Pseudoxanthomonas.</title>
        <authorList>
            <person name="Kumar S."/>
            <person name="Bansal K."/>
            <person name="Kaur A."/>
            <person name="Patil P."/>
            <person name="Sharma S."/>
            <person name="Patil P.B."/>
        </authorList>
    </citation>
    <scope>NUCLEOTIDE SEQUENCE</scope>
    <source>
        <strain evidence="15">DSM 22914</strain>
    </source>
</reference>
<evidence type="ECO:0000256" key="11">
    <source>
        <dbReference type="ARBA" id="ARBA00023237"/>
    </source>
</evidence>
<proteinExistence type="inferred from homology"/>
<keyword evidence="5 13" id="KW-0813">Transport</keyword>
<dbReference type="RefSeq" id="WP_162124966.1">
    <property type="nucleotide sequence ID" value="NZ_PDWK01000053.1"/>
</dbReference>
<comment type="function">
    <text evidence="13">Plays a critical role in the incorporation of lipoproteins in the outer membrane after they are released by the LolA protein.</text>
</comment>
<keyword evidence="7 13" id="KW-0653">Protein transport</keyword>
<evidence type="ECO:0000313" key="16">
    <source>
        <dbReference type="Proteomes" id="UP000717981"/>
    </source>
</evidence>
<comment type="subcellular location">
    <subcellularLocation>
        <location evidence="1 13">Cell outer membrane</location>
        <topology evidence="1 13">Lipid-anchor</topology>
    </subcellularLocation>
</comment>
<dbReference type="EMBL" id="PDWK01000053">
    <property type="protein sequence ID" value="KAF1688354.1"/>
    <property type="molecule type" value="Genomic_DNA"/>
</dbReference>
<evidence type="ECO:0000256" key="9">
    <source>
        <dbReference type="ARBA" id="ARBA00023139"/>
    </source>
</evidence>
<feature type="signal peptide" evidence="14">
    <location>
        <begin position="1"/>
        <end position="23"/>
    </location>
</feature>
<dbReference type="Gene3D" id="2.50.20.10">
    <property type="entry name" value="Lipoprotein localisation LolA/LolB/LppX"/>
    <property type="match status" value="1"/>
</dbReference>
<organism evidence="15 16">
    <name type="scientific">Pseudoxanthomonas taiwanensis</name>
    <dbReference type="NCBI Taxonomy" id="176598"/>
    <lineage>
        <taxon>Bacteria</taxon>
        <taxon>Pseudomonadati</taxon>
        <taxon>Pseudomonadota</taxon>
        <taxon>Gammaproteobacteria</taxon>
        <taxon>Lysobacterales</taxon>
        <taxon>Lysobacteraceae</taxon>
        <taxon>Pseudoxanthomonas</taxon>
    </lineage>
</organism>
<comment type="caution">
    <text evidence="15">The sequence shown here is derived from an EMBL/GenBank/DDBJ whole genome shotgun (WGS) entry which is preliminary data.</text>
</comment>
<evidence type="ECO:0000256" key="3">
    <source>
        <dbReference type="ARBA" id="ARBA00011245"/>
    </source>
</evidence>
<evidence type="ECO:0000256" key="12">
    <source>
        <dbReference type="ARBA" id="ARBA00023288"/>
    </source>
</evidence>
<evidence type="ECO:0000256" key="4">
    <source>
        <dbReference type="ARBA" id="ARBA00016202"/>
    </source>
</evidence>
<evidence type="ECO:0000256" key="14">
    <source>
        <dbReference type="SAM" id="SignalP"/>
    </source>
</evidence>
<dbReference type="AlphaFoldDB" id="A0A921NUQ9"/>
<evidence type="ECO:0000256" key="7">
    <source>
        <dbReference type="ARBA" id="ARBA00022927"/>
    </source>
</evidence>
<keyword evidence="6 13" id="KW-0732">Signal</keyword>
<evidence type="ECO:0000256" key="13">
    <source>
        <dbReference type="HAMAP-Rule" id="MF_00233"/>
    </source>
</evidence>
<evidence type="ECO:0000256" key="2">
    <source>
        <dbReference type="ARBA" id="ARBA00009696"/>
    </source>
</evidence>
<dbReference type="Pfam" id="PF03550">
    <property type="entry name" value="LolB"/>
    <property type="match status" value="1"/>
</dbReference>
<evidence type="ECO:0000256" key="6">
    <source>
        <dbReference type="ARBA" id="ARBA00022729"/>
    </source>
</evidence>
<protein>
    <recommendedName>
        <fullName evidence="4 13">Outer-membrane lipoprotein LolB</fullName>
    </recommendedName>
</protein>
<dbReference type="OrthoDB" id="9797618at2"/>
<dbReference type="NCBIfam" id="TIGR00548">
    <property type="entry name" value="lolB"/>
    <property type="match status" value="1"/>
</dbReference>
<dbReference type="SUPFAM" id="SSF89392">
    <property type="entry name" value="Prokaryotic lipoproteins and lipoprotein localization factors"/>
    <property type="match status" value="1"/>
</dbReference>
<feature type="chain" id="PRO_5037802407" description="Outer-membrane lipoprotein LolB" evidence="14">
    <location>
        <begin position="24"/>
        <end position="209"/>
    </location>
</feature>
<evidence type="ECO:0000256" key="5">
    <source>
        <dbReference type="ARBA" id="ARBA00022448"/>
    </source>
</evidence>
<dbReference type="CDD" id="cd16326">
    <property type="entry name" value="LolB"/>
    <property type="match status" value="1"/>
</dbReference>
<keyword evidence="16" id="KW-1185">Reference proteome</keyword>
<keyword evidence="8 13" id="KW-0472">Membrane</keyword>
<gene>
    <name evidence="13 15" type="primary">lolB</name>
    <name evidence="15" type="ORF">CR938_10505</name>
</gene>
<dbReference type="HAMAP" id="MF_00233">
    <property type="entry name" value="LolB"/>
    <property type="match status" value="1"/>
</dbReference>
<dbReference type="Proteomes" id="UP000717981">
    <property type="component" value="Unassembled WGS sequence"/>
</dbReference>
<evidence type="ECO:0000256" key="10">
    <source>
        <dbReference type="ARBA" id="ARBA00023186"/>
    </source>
</evidence>
<accession>A0A921NUQ9</accession>
<evidence type="ECO:0000256" key="8">
    <source>
        <dbReference type="ARBA" id="ARBA00023136"/>
    </source>
</evidence>
<keyword evidence="11 13" id="KW-0998">Cell outer membrane</keyword>
<comment type="subunit">
    <text evidence="3 13">Monomer.</text>
</comment>
<dbReference type="InterPro" id="IPR004565">
    <property type="entry name" value="OM_lipoprot_LolB"/>
</dbReference>
<keyword evidence="9 13" id="KW-0564">Palmitate</keyword>
<keyword evidence="12 13" id="KW-0449">Lipoprotein</keyword>
<evidence type="ECO:0000256" key="1">
    <source>
        <dbReference type="ARBA" id="ARBA00004459"/>
    </source>
</evidence>
<sequence>MSRASWSAAGLALALLLAGCATGPGRPGVPVADTRAGAEVVQQARARRLAEITDWGFQGRLAVSTGDRGGSGRLDWSQRGEGYVAALSAPVTRQSWRLRGGPEGAVLEGLEGGPRRGGDADALLREATGWPIPVRALADWVRGLATPGARVGYGADGRLQRIEVDGWTIEYQAWWPASGRLPEMPARIQATRADARVRLVVDAWEVEGE</sequence>
<dbReference type="GO" id="GO:0015031">
    <property type="term" value="P:protein transport"/>
    <property type="evidence" value="ECO:0007669"/>
    <property type="project" value="UniProtKB-KW"/>
</dbReference>
<evidence type="ECO:0000313" key="15">
    <source>
        <dbReference type="EMBL" id="KAF1688354.1"/>
    </source>
</evidence>